<evidence type="ECO:0000259" key="1">
    <source>
        <dbReference type="Pfam" id="PF01368"/>
    </source>
</evidence>
<dbReference type="Pfam" id="PF02272">
    <property type="entry name" value="DHHA1"/>
    <property type="match status" value="1"/>
</dbReference>
<gene>
    <name evidence="3" type="ORF">B841_07980</name>
</gene>
<dbReference type="PANTHER" id="PTHR47618">
    <property type="entry name" value="BIFUNCTIONAL OLIGORIBONUCLEASE AND PAP PHOSPHATASE NRNA"/>
    <property type="match status" value="1"/>
</dbReference>
<dbReference type="KEGG" id="cmd:B841_07980"/>
<feature type="domain" description="DHHA1" evidence="2">
    <location>
        <begin position="244"/>
        <end position="319"/>
    </location>
</feature>
<dbReference type="OrthoDB" id="9803668at2"/>
<dbReference type="Pfam" id="PF01368">
    <property type="entry name" value="DHH"/>
    <property type="match status" value="1"/>
</dbReference>
<dbReference type="eggNOG" id="COG0618">
    <property type="taxonomic scope" value="Bacteria"/>
</dbReference>
<dbReference type="SUPFAM" id="SSF64182">
    <property type="entry name" value="DHH phosphoesterases"/>
    <property type="match status" value="1"/>
</dbReference>
<organism evidence="3 4">
    <name type="scientific">Corynebacterium maris DSM 45190</name>
    <dbReference type="NCBI Taxonomy" id="1224163"/>
    <lineage>
        <taxon>Bacteria</taxon>
        <taxon>Bacillati</taxon>
        <taxon>Actinomycetota</taxon>
        <taxon>Actinomycetes</taxon>
        <taxon>Mycobacteriales</taxon>
        <taxon>Corynebacteriaceae</taxon>
        <taxon>Corynebacterium</taxon>
    </lineage>
</organism>
<reference evidence="3 4" key="1">
    <citation type="submission" date="2012-11" db="EMBL/GenBank/DDBJ databases">
        <title>The complete genome sequence of Corynebacterium maris Coryn-1 (=DSM 45190).</title>
        <authorList>
            <person name="Schaffert L."/>
            <person name="Albersmeier A."/>
            <person name="Kalinowski J."/>
            <person name="Ruckert C."/>
        </authorList>
    </citation>
    <scope>NUCLEOTIDE SEQUENCE [LARGE SCALE GENOMIC DNA]</scope>
    <source>
        <strain evidence="4">Coryn-1</strain>
    </source>
</reference>
<keyword evidence="4" id="KW-1185">Reference proteome</keyword>
<accession>S5SV54</accession>
<dbReference type="GO" id="GO:0003676">
    <property type="term" value="F:nucleic acid binding"/>
    <property type="evidence" value="ECO:0007669"/>
    <property type="project" value="InterPro"/>
</dbReference>
<dbReference type="HOGENOM" id="CLU_039720_0_0_11"/>
<dbReference type="STRING" id="1224163.B841_07980"/>
<dbReference type="Proteomes" id="UP000015388">
    <property type="component" value="Chromosome"/>
</dbReference>
<dbReference type="InterPro" id="IPR001667">
    <property type="entry name" value="DDH_dom"/>
</dbReference>
<dbReference type="AlphaFoldDB" id="S5SV54"/>
<dbReference type="EMBL" id="CP003924">
    <property type="protein sequence ID" value="AGS35069.1"/>
    <property type="molecule type" value="Genomic_DNA"/>
</dbReference>
<proteinExistence type="predicted"/>
<sequence>MEAAAERAARYARAAHKLAVAKTVAVVGHLRPDADAIGSVTALTLGLEKIGKTVTPLVGQPVPFSRNLLSIPGADRVSPATDIPGEHDLIVAVDCGSVDRTGTLTGAVLAAAEDEKLLVIDHHVSNTGFGTVNLIDTRESTTSMIRELLLMIGVPLDRDIAHCLYAGLMTDTGSFRWGTASMHTLAAELMSYGLDPRRIAADLVDSTSVADLQMVGHVLANTRMVEAGGFNAAVLIADQATIAGHSESAVESLADYVRELNGSNLGVVLKEQGPGWWAVSLRSSRCDVSQVAIRLGGGGHVAAAGYTSRGTAEEALAELATVLSTTDVSL</sequence>
<dbReference type="RefSeq" id="WP_020935002.1">
    <property type="nucleotide sequence ID" value="NC_021915.1"/>
</dbReference>
<evidence type="ECO:0000313" key="4">
    <source>
        <dbReference type="Proteomes" id="UP000015388"/>
    </source>
</evidence>
<evidence type="ECO:0000259" key="2">
    <source>
        <dbReference type="Pfam" id="PF02272"/>
    </source>
</evidence>
<dbReference type="InterPro" id="IPR051319">
    <property type="entry name" value="Oligoribo/pAp-PDE_c-di-AMP_PDE"/>
</dbReference>
<name>S5SV54_9CORY</name>
<dbReference type="PANTHER" id="PTHR47618:SF1">
    <property type="entry name" value="BIFUNCTIONAL OLIGORIBONUCLEASE AND PAP PHOSPHATASE NRNA"/>
    <property type="match status" value="1"/>
</dbReference>
<dbReference type="Gene3D" id="3.90.1640.10">
    <property type="entry name" value="inorganic pyrophosphatase (n-terminal core)"/>
    <property type="match status" value="1"/>
</dbReference>
<dbReference type="Gene3D" id="3.10.310.30">
    <property type="match status" value="1"/>
</dbReference>
<feature type="domain" description="DDH" evidence="1">
    <location>
        <begin position="24"/>
        <end position="167"/>
    </location>
</feature>
<dbReference type="InterPro" id="IPR003156">
    <property type="entry name" value="DHHA1_dom"/>
</dbReference>
<evidence type="ECO:0000313" key="3">
    <source>
        <dbReference type="EMBL" id="AGS35069.1"/>
    </source>
</evidence>
<dbReference type="InterPro" id="IPR038763">
    <property type="entry name" value="DHH_sf"/>
</dbReference>
<protein>
    <submittedName>
        <fullName evidence="3">Exopolyphosphatase</fullName>
    </submittedName>
</protein>
<dbReference type="PATRIC" id="fig|1224163.3.peg.1602"/>